<dbReference type="RefSeq" id="WP_248480660.1">
    <property type="nucleotide sequence ID" value="NZ_JALPRF010000012.1"/>
</dbReference>
<organism evidence="2 3">
    <name type="scientific">Spirosoma liriopis</name>
    <dbReference type="NCBI Taxonomy" id="2937440"/>
    <lineage>
        <taxon>Bacteria</taxon>
        <taxon>Pseudomonadati</taxon>
        <taxon>Bacteroidota</taxon>
        <taxon>Cytophagia</taxon>
        <taxon>Cytophagales</taxon>
        <taxon>Cytophagaceae</taxon>
        <taxon>Spirosoma</taxon>
    </lineage>
</organism>
<evidence type="ECO:0000256" key="1">
    <source>
        <dbReference type="SAM" id="MobiDB-lite"/>
    </source>
</evidence>
<dbReference type="EMBL" id="JALPRF010000012">
    <property type="protein sequence ID" value="MCK8495874.1"/>
    <property type="molecule type" value="Genomic_DNA"/>
</dbReference>
<protein>
    <recommendedName>
        <fullName evidence="4">Restriction endonuclease</fullName>
    </recommendedName>
</protein>
<evidence type="ECO:0000313" key="3">
    <source>
        <dbReference type="Proteomes" id="UP001202180"/>
    </source>
</evidence>
<keyword evidence="3" id="KW-1185">Reference proteome</keyword>
<feature type="region of interest" description="Disordered" evidence="1">
    <location>
        <begin position="1"/>
        <end position="32"/>
    </location>
</feature>
<dbReference type="Proteomes" id="UP001202180">
    <property type="component" value="Unassembled WGS sequence"/>
</dbReference>
<evidence type="ECO:0000313" key="2">
    <source>
        <dbReference type="EMBL" id="MCK8495874.1"/>
    </source>
</evidence>
<reference evidence="2 3" key="1">
    <citation type="submission" date="2022-04" db="EMBL/GenBank/DDBJ databases">
        <title>Spirosoma sp. strain RP8 genome sequencing and assembly.</title>
        <authorList>
            <person name="Jung Y."/>
        </authorList>
    </citation>
    <scope>NUCLEOTIDE SEQUENCE [LARGE SCALE GENOMIC DNA]</scope>
    <source>
        <strain evidence="2 3">RP8</strain>
    </source>
</reference>
<sequence length="220" mass="24680">MDNKDEPRPNDTPGDYPALNVSPKTGEEPFLQNGQPLPIRLLDFWRWSASDLASNALRGRLAEYIVAQVLGIRATVRVEWDAYDLLTSRGIRVEVKSAAYLQSWYHKKLSAIKFSIRPTLGWNAGLNAYETELKRQADVYVFCLLAHRDKATLDPLNLDQWVFYVLATPVLSKACGSQKTITLTRLQQLGALRVPLEELAAVLDRIAFTQNEPGSAHSAE</sequence>
<evidence type="ECO:0008006" key="4">
    <source>
        <dbReference type="Google" id="ProtNLM"/>
    </source>
</evidence>
<comment type="caution">
    <text evidence="2">The sequence shown here is derived from an EMBL/GenBank/DDBJ whole genome shotgun (WGS) entry which is preliminary data.</text>
</comment>
<gene>
    <name evidence="2" type="ORF">M0L20_28670</name>
</gene>
<accession>A0ABT0HUK2</accession>
<name>A0ABT0HUK2_9BACT</name>
<proteinExistence type="predicted"/>